<dbReference type="EMBL" id="QGKV02000299">
    <property type="protein sequence ID" value="KAF3596879.1"/>
    <property type="molecule type" value="Genomic_DNA"/>
</dbReference>
<name>A0ABQ7EIR1_BRACR</name>
<protein>
    <submittedName>
        <fullName evidence="1">Uncharacterized protein</fullName>
    </submittedName>
</protein>
<sequence length="258" mass="29163">MEYFQNFFKAFWKSSLDDLPFSRVNHNFLSLQVSCSLALPRLQVQSSSQLHSFTSASLHVALLVRLHVVLHDCAQTLLQLNHHASAQPPCFLVYSVFSLPSCLQDHTSNLGDPPIEGTSLSTYTCRLRGLSFPTSQGRDIHKSSFMEYFQNFFKAFWKSSLDDLPFSRVNHSLLSLQVSCSLALRRLQVQSSSQLHSFTSCSTSCTTSCSTSRLVHGHLEEMFFFSFQNSVVTALTHIPKPDFKSLRISCRSNLQQEP</sequence>
<proteinExistence type="predicted"/>
<evidence type="ECO:0000313" key="2">
    <source>
        <dbReference type="Proteomes" id="UP000266723"/>
    </source>
</evidence>
<dbReference type="Proteomes" id="UP000266723">
    <property type="component" value="Unassembled WGS sequence"/>
</dbReference>
<keyword evidence="2" id="KW-1185">Reference proteome</keyword>
<accession>A0ABQ7EIR1</accession>
<comment type="caution">
    <text evidence="1">The sequence shown here is derived from an EMBL/GenBank/DDBJ whole genome shotgun (WGS) entry which is preliminary data.</text>
</comment>
<gene>
    <name evidence="1" type="ORF">DY000_02021401</name>
</gene>
<organism evidence="1 2">
    <name type="scientific">Brassica cretica</name>
    <name type="common">Mustard</name>
    <dbReference type="NCBI Taxonomy" id="69181"/>
    <lineage>
        <taxon>Eukaryota</taxon>
        <taxon>Viridiplantae</taxon>
        <taxon>Streptophyta</taxon>
        <taxon>Embryophyta</taxon>
        <taxon>Tracheophyta</taxon>
        <taxon>Spermatophyta</taxon>
        <taxon>Magnoliopsida</taxon>
        <taxon>eudicotyledons</taxon>
        <taxon>Gunneridae</taxon>
        <taxon>Pentapetalae</taxon>
        <taxon>rosids</taxon>
        <taxon>malvids</taxon>
        <taxon>Brassicales</taxon>
        <taxon>Brassicaceae</taxon>
        <taxon>Brassiceae</taxon>
        <taxon>Brassica</taxon>
    </lineage>
</organism>
<evidence type="ECO:0000313" key="1">
    <source>
        <dbReference type="EMBL" id="KAF3596879.1"/>
    </source>
</evidence>
<reference evidence="1 2" key="1">
    <citation type="journal article" date="2020" name="BMC Genomics">
        <title>Intraspecific diversification of the crop wild relative Brassica cretica Lam. using demographic model selection.</title>
        <authorList>
            <person name="Kioukis A."/>
            <person name="Michalopoulou V.A."/>
            <person name="Briers L."/>
            <person name="Pirintsos S."/>
            <person name="Studholme D.J."/>
            <person name="Pavlidis P."/>
            <person name="Sarris P.F."/>
        </authorList>
    </citation>
    <scope>NUCLEOTIDE SEQUENCE [LARGE SCALE GENOMIC DNA]</scope>
    <source>
        <strain evidence="2">cv. PFS-1207/04</strain>
    </source>
</reference>